<dbReference type="EMBL" id="JAZGJQ010000006">
    <property type="protein sequence ID" value="MEE6147634.1"/>
    <property type="molecule type" value="Genomic_DNA"/>
</dbReference>
<dbReference type="SUPFAM" id="SSF55008">
    <property type="entry name" value="HMA, heavy metal-associated domain"/>
    <property type="match status" value="1"/>
</dbReference>
<keyword evidence="4" id="KW-1185">Reference proteome</keyword>
<organism evidence="3 4">
    <name type="scientific">Olsenella absiana</name>
    <dbReference type="NCBI Taxonomy" id="3115222"/>
    <lineage>
        <taxon>Bacteria</taxon>
        <taxon>Bacillati</taxon>
        <taxon>Actinomycetota</taxon>
        <taxon>Coriobacteriia</taxon>
        <taxon>Coriobacteriales</taxon>
        <taxon>Atopobiaceae</taxon>
        <taxon>Olsenella</taxon>
    </lineage>
</organism>
<feature type="domain" description="HMA" evidence="2">
    <location>
        <begin position="59"/>
        <end position="123"/>
    </location>
</feature>
<dbReference type="InterPro" id="IPR017969">
    <property type="entry name" value="Heavy-metal-associated_CS"/>
</dbReference>
<evidence type="ECO:0000313" key="3">
    <source>
        <dbReference type="EMBL" id="MEE6147634.1"/>
    </source>
</evidence>
<gene>
    <name evidence="3" type="ORF">VXJ25_06535</name>
</gene>
<evidence type="ECO:0000256" key="1">
    <source>
        <dbReference type="ARBA" id="ARBA00022723"/>
    </source>
</evidence>
<sequence>MVANVIIVALVALGVVLGARRAMGAATGRRDCCSGKAKPSARRFREVRVTDKDESHYPYAADLSIAGMTCEGCARNVTRALDSVGGTWAEVSFADGSAHVRSKAPIDEAALRGVVDEAGYRVLSCEVA</sequence>
<evidence type="ECO:0000259" key="2">
    <source>
        <dbReference type="PROSITE" id="PS50846"/>
    </source>
</evidence>
<dbReference type="InterPro" id="IPR006121">
    <property type="entry name" value="HMA_dom"/>
</dbReference>
<dbReference type="PROSITE" id="PS01047">
    <property type="entry name" value="HMA_1"/>
    <property type="match status" value="1"/>
</dbReference>
<proteinExistence type="predicted"/>
<reference evidence="3 4" key="1">
    <citation type="submission" date="2024-01" db="EMBL/GenBank/DDBJ databases">
        <title>Description of Olsenella sp. nov., isolated from pig feces.</title>
        <authorList>
            <person name="Chang Y.-H."/>
        </authorList>
    </citation>
    <scope>NUCLEOTIDE SEQUENCE [LARGE SCALE GENOMIC DNA]</scope>
    <source>
        <strain evidence="3 4">YH-ols2223</strain>
    </source>
</reference>
<dbReference type="PROSITE" id="PS50846">
    <property type="entry name" value="HMA_2"/>
    <property type="match status" value="1"/>
</dbReference>
<dbReference type="Pfam" id="PF00403">
    <property type="entry name" value="HMA"/>
    <property type="match status" value="1"/>
</dbReference>
<comment type="caution">
    <text evidence="3">The sequence shown here is derived from an EMBL/GenBank/DDBJ whole genome shotgun (WGS) entry which is preliminary data.</text>
</comment>
<keyword evidence="1" id="KW-0479">Metal-binding</keyword>
<dbReference type="CDD" id="cd00371">
    <property type="entry name" value="HMA"/>
    <property type="match status" value="1"/>
</dbReference>
<dbReference type="RefSeq" id="WP_330958402.1">
    <property type="nucleotide sequence ID" value="NZ_JAZGJQ010000006.1"/>
</dbReference>
<dbReference type="Proteomes" id="UP001332931">
    <property type="component" value="Unassembled WGS sequence"/>
</dbReference>
<dbReference type="InterPro" id="IPR036163">
    <property type="entry name" value="HMA_dom_sf"/>
</dbReference>
<name>A0ABU7RAK9_9ACTN</name>
<protein>
    <submittedName>
        <fullName evidence="3">Heavy metal-associated domain-containing protein</fullName>
    </submittedName>
</protein>
<accession>A0ABU7RAK9</accession>
<dbReference type="Gene3D" id="3.30.70.100">
    <property type="match status" value="1"/>
</dbReference>
<evidence type="ECO:0000313" key="4">
    <source>
        <dbReference type="Proteomes" id="UP001332931"/>
    </source>
</evidence>